<dbReference type="InterPro" id="IPR020946">
    <property type="entry name" value="Flavin_mOase-like"/>
</dbReference>
<keyword evidence="5" id="KW-0503">Monooxygenase</keyword>
<name>G0SHZ9_CHATD</name>
<dbReference type="PANTHER" id="PTHR43872">
    <property type="entry name" value="MONOOXYGENASE, PUTATIVE (AFU_ORTHOLOGUE AFUA_8G02570)-RELATED"/>
    <property type="match status" value="1"/>
</dbReference>
<keyword evidence="4" id="KW-0560">Oxidoreductase</keyword>
<accession>G0SHZ9</accession>
<dbReference type="KEGG" id="cthr:CTHT_0073970"/>
<dbReference type="InterPro" id="IPR036188">
    <property type="entry name" value="FAD/NAD-bd_sf"/>
</dbReference>
<dbReference type="InterPro" id="IPR051820">
    <property type="entry name" value="FAD-binding_MO"/>
</dbReference>
<dbReference type="AlphaFoldDB" id="G0SHZ9"/>
<evidence type="ECO:0000313" key="6">
    <source>
        <dbReference type="EMBL" id="EGS17069.1"/>
    </source>
</evidence>
<dbReference type="HOGENOM" id="CLU_032067_2_0_1"/>
<reference evidence="6 7" key="1">
    <citation type="journal article" date="2011" name="Cell">
        <title>Insight into structure and assembly of the nuclear pore complex by utilizing the genome of a eukaryotic thermophile.</title>
        <authorList>
            <person name="Amlacher S."/>
            <person name="Sarges P."/>
            <person name="Flemming D."/>
            <person name="van Noort V."/>
            <person name="Kunze R."/>
            <person name="Devos D.P."/>
            <person name="Arumugam M."/>
            <person name="Bork P."/>
            <person name="Hurt E."/>
        </authorList>
    </citation>
    <scope>NUCLEOTIDE SEQUENCE [LARGE SCALE GENOMIC DNA]</scope>
    <source>
        <strain evidence="7">DSM 1495 / CBS 144.50 / IMI 039719</strain>
    </source>
</reference>
<dbReference type="PANTHER" id="PTHR43872:SF1">
    <property type="entry name" value="MONOOXYGENASE, PUTATIVE (AFU_ORTHOLOGUE AFUA_8G02570)-RELATED"/>
    <property type="match status" value="1"/>
</dbReference>
<dbReference type="PRINTS" id="PR00411">
    <property type="entry name" value="PNDRDTASEI"/>
</dbReference>
<evidence type="ECO:0000256" key="2">
    <source>
        <dbReference type="ARBA" id="ARBA00022630"/>
    </source>
</evidence>
<dbReference type="RefSeq" id="XP_006697651.1">
    <property type="nucleotide sequence ID" value="XM_006697588.1"/>
</dbReference>
<protein>
    <recommendedName>
        <fullName evidence="8">Monooxygenase-like protein</fullName>
    </recommendedName>
</protein>
<sequence length="503" mass="56814">MTAEAEPAEEFDIIIIGAGLSGINAAYRVQKELPHRSYAILERRHEIGGTWSFWKYPGIRTDSAMGLFGFPWRPWPYDNNMATAQAIRTYMEECAASEGIDRHIRFGHRVASAAWRSNEQRWTLTVVVTHKDGSVATKTVKAWWLICASGYYSYDKPLPAVIPGLENFEGQVIHPQFWDESINYDGKRIIIIGSGATAITLLPALAKTAQSVTMLQRSPTYVMSLPRRDSTLQLLCRFLPRSWAAAINWWNRMIIETLFVKFLLTFPNISRAFLMSEMRRQLPAGFDVETHFNPRYNPFQQRLCFCPGGDFFKALHRPNARVVTDIIDTVTATGIRLKSGAFLEADMIVTATGLYFNLFDGLDITIDGELLRDSIADRYIWNGSMLEGVPNAGLIVGYTAATWTPGADVRVRQMIKVMKYMERSGAVEARPWLDPKKKAKLPANPAVDLTSTYMVTAHNRMPRNAGKGPWMNGASWAADVFRLWFGSVRSGMRYVFAPKDKKE</sequence>
<dbReference type="SUPFAM" id="SSF51905">
    <property type="entry name" value="FAD/NAD(P)-binding domain"/>
    <property type="match status" value="1"/>
</dbReference>
<dbReference type="Gene3D" id="3.50.50.60">
    <property type="entry name" value="FAD/NAD(P)-binding domain"/>
    <property type="match status" value="1"/>
</dbReference>
<proteinExistence type="predicted"/>
<evidence type="ECO:0000256" key="3">
    <source>
        <dbReference type="ARBA" id="ARBA00022827"/>
    </source>
</evidence>
<keyword evidence="7" id="KW-1185">Reference proteome</keyword>
<dbReference type="eggNOG" id="KOG1399">
    <property type="taxonomic scope" value="Eukaryota"/>
</dbReference>
<dbReference type="Pfam" id="PF00743">
    <property type="entry name" value="FMO-like"/>
    <property type="match status" value="1"/>
</dbReference>
<dbReference type="GeneID" id="18261435"/>
<dbReference type="OrthoDB" id="66881at2759"/>
<evidence type="ECO:0000256" key="1">
    <source>
        <dbReference type="ARBA" id="ARBA00001974"/>
    </source>
</evidence>
<evidence type="ECO:0000256" key="4">
    <source>
        <dbReference type="ARBA" id="ARBA00023002"/>
    </source>
</evidence>
<dbReference type="EMBL" id="GL988048">
    <property type="protein sequence ID" value="EGS17069.1"/>
    <property type="molecule type" value="Genomic_DNA"/>
</dbReference>
<evidence type="ECO:0000256" key="5">
    <source>
        <dbReference type="ARBA" id="ARBA00023033"/>
    </source>
</evidence>
<keyword evidence="3" id="KW-0274">FAD</keyword>
<dbReference type="Proteomes" id="UP000008066">
    <property type="component" value="Unassembled WGS sequence"/>
</dbReference>
<dbReference type="GO" id="GO:0004499">
    <property type="term" value="F:N,N-dimethylaniline monooxygenase activity"/>
    <property type="evidence" value="ECO:0007669"/>
    <property type="project" value="InterPro"/>
</dbReference>
<gene>
    <name evidence="6" type="ORF">CTHT_0073970</name>
</gene>
<evidence type="ECO:0000313" key="7">
    <source>
        <dbReference type="Proteomes" id="UP000008066"/>
    </source>
</evidence>
<comment type="cofactor">
    <cofactor evidence="1">
        <name>FAD</name>
        <dbReference type="ChEBI" id="CHEBI:57692"/>
    </cofactor>
</comment>
<dbReference type="GO" id="GO:0050660">
    <property type="term" value="F:flavin adenine dinucleotide binding"/>
    <property type="evidence" value="ECO:0007669"/>
    <property type="project" value="InterPro"/>
</dbReference>
<organism evidence="7">
    <name type="scientific">Chaetomium thermophilum (strain DSM 1495 / CBS 144.50 / IMI 039719)</name>
    <name type="common">Thermochaetoides thermophila</name>
    <dbReference type="NCBI Taxonomy" id="759272"/>
    <lineage>
        <taxon>Eukaryota</taxon>
        <taxon>Fungi</taxon>
        <taxon>Dikarya</taxon>
        <taxon>Ascomycota</taxon>
        <taxon>Pezizomycotina</taxon>
        <taxon>Sordariomycetes</taxon>
        <taxon>Sordariomycetidae</taxon>
        <taxon>Sordariales</taxon>
        <taxon>Chaetomiaceae</taxon>
        <taxon>Thermochaetoides</taxon>
    </lineage>
</organism>
<evidence type="ECO:0008006" key="8">
    <source>
        <dbReference type="Google" id="ProtNLM"/>
    </source>
</evidence>
<dbReference type="GO" id="GO:0050661">
    <property type="term" value="F:NADP binding"/>
    <property type="evidence" value="ECO:0007669"/>
    <property type="project" value="InterPro"/>
</dbReference>
<dbReference type="OMA" id="GPWYGRV"/>
<keyword evidence="2" id="KW-0285">Flavoprotein</keyword>